<gene>
    <name evidence="1" type="ORF">AFUS01_LOCUS11769</name>
</gene>
<dbReference type="Proteomes" id="UP000708208">
    <property type="component" value="Unassembled WGS sequence"/>
</dbReference>
<sequence>MFQFASLCVCQ</sequence>
<protein>
    <submittedName>
        <fullName evidence="1">Uncharacterized protein</fullName>
    </submittedName>
</protein>
<evidence type="ECO:0000313" key="2">
    <source>
        <dbReference type="Proteomes" id="UP000708208"/>
    </source>
</evidence>
<name>A0A8J2NR44_9HEXA</name>
<keyword evidence="2" id="KW-1185">Reference proteome</keyword>
<organism evidence="1 2">
    <name type="scientific">Allacma fusca</name>
    <dbReference type="NCBI Taxonomy" id="39272"/>
    <lineage>
        <taxon>Eukaryota</taxon>
        <taxon>Metazoa</taxon>
        <taxon>Ecdysozoa</taxon>
        <taxon>Arthropoda</taxon>
        <taxon>Hexapoda</taxon>
        <taxon>Collembola</taxon>
        <taxon>Symphypleona</taxon>
        <taxon>Sminthuridae</taxon>
        <taxon>Allacma</taxon>
    </lineage>
</organism>
<dbReference type="EMBL" id="CAJVCH010091223">
    <property type="protein sequence ID" value="CAG7722642.1"/>
    <property type="molecule type" value="Genomic_DNA"/>
</dbReference>
<comment type="caution">
    <text evidence="1">The sequence shown here is derived from an EMBL/GenBank/DDBJ whole genome shotgun (WGS) entry which is preliminary data.</text>
</comment>
<accession>A0A8J2NR44</accession>
<proteinExistence type="predicted"/>
<evidence type="ECO:0000313" key="1">
    <source>
        <dbReference type="EMBL" id="CAG7722642.1"/>
    </source>
</evidence>
<feature type="non-terminal residue" evidence="1">
    <location>
        <position position="1"/>
    </location>
</feature>
<reference evidence="1" key="1">
    <citation type="submission" date="2021-06" db="EMBL/GenBank/DDBJ databases">
        <authorList>
            <person name="Hodson N. C."/>
            <person name="Mongue J. A."/>
            <person name="Jaron S. K."/>
        </authorList>
    </citation>
    <scope>NUCLEOTIDE SEQUENCE</scope>
</reference>